<keyword evidence="1" id="KW-0732">Signal</keyword>
<dbReference type="EMBL" id="MTEJ01000095">
    <property type="protein sequence ID" value="OQX11144.1"/>
    <property type="molecule type" value="Genomic_DNA"/>
</dbReference>
<evidence type="ECO:0000313" key="3">
    <source>
        <dbReference type="Proteomes" id="UP000192491"/>
    </source>
</evidence>
<accession>A0A1Y1QQ30</accession>
<feature type="signal peptide" evidence="1">
    <location>
        <begin position="1"/>
        <end position="23"/>
    </location>
</feature>
<sequence length="55" mass="5435">MRGTLAAGTGAALAVALPGVASAEPPAVIAPAEPQAKQGYRETAHIAAYYKTAAL</sequence>
<feature type="chain" id="PRO_5012575837" description="Formate dehydrogenase" evidence="1">
    <location>
        <begin position="24"/>
        <end position="55"/>
    </location>
</feature>
<dbReference type="Proteomes" id="UP000192491">
    <property type="component" value="Unassembled WGS sequence"/>
</dbReference>
<evidence type="ECO:0008006" key="4">
    <source>
        <dbReference type="Google" id="ProtNLM"/>
    </source>
</evidence>
<evidence type="ECO:0000256" key="1">
    <source>
        <dbReference type="SAM" id="SignalP"/>
    </source>
</evidence>
<protein>
    <recommendedName>
        <fullName evidence="4">Formate dehydrogenase</fullName>
    </recommendedName>
</protein>
<comment type="caution">
    <text evidence="2">The sequence shown here is derived from an EMBL/GenBank/DDBJ whole genome shotgun (WGS) entry which is preliminary data.</text>
</comment>
<evidence type="ECO:0000313" key="2">
    <source>
        <dbReference type="EMBL" id="OQX11144.1"/>
    </source>
</evidence>
<dbReference type="AlphaFoldDB" id="A0A1Y1QQ30"/>
<gene>
    <name evidence="2" type="ORF">BWK73_18430</name>
</gene>
<proteinExistence type="predicted"/>
<reference evidence="2 3" key="1">
    <citation type="submission" date="2017-01" db="EMBL/GenBank/DDBJ databases">
        <title>Novel large sulfur bacteria in the metagenomes of groundwater-fed chemosynthetic microbial mats in the Lake Huron basin.</title>
        <authorList>
            <person name="Sharrar A.M."/>
            <person name="Flood B.E."/>
            <person name="Bailey J.V."/>
            <person name="Jones D.S."/>
            <person name="Biddanda B."/>
            <person name="Ruberg S.A."/>
            <person name="Marcus D.N."/>
            <person name="Dick G.J."/>
        </authorList>
    </citation>
    <scope>NUCLEOTIDE SEQUENCE [LARGE SCALE GENOMIC DNA]</scope>
    <source>
        <strain evidence="2">A8</strain>
    </source>
</reference>
<organism evidence="2 3">
    <name type="scientific">Thiothrix lacustris</name>
    <dbReference type="NCBI Taxonomy" id="525917"/>
    <lineage>
        <taxon>Bacteria</taxon>
        <taxon>Pseudomonadati</taxon>
        <taxon>Pseudomonadota</taxon>
        <taxon>Gammaproteobacteria</taxon>
        <taxon>Thiotrichales</taxon>
        <taxon>Thiotrichaceae</taxon>
        <taxon>Thiothrix</taxon>
    </lineage>
</organism>
<name>A0A1Y1QQ30_9GAMM</name>